<accession>A0A8S5VC09</accession>
<evidence type="ECO:0000313" key="1">
    <source>
        <dbReference type="EMBL" id="DAG04159.1"/>
    </source>
</evidence>
<name>A0A8S5VC09_9CAUD</name>
<dbReference type="Pfam" id="PF18906">
    <property type="entry name" value="Phage_tube_2"/>
    <property type="match status" value="1"/>
</dbReference>
<dbReference type="EMBL" id="BK016239">
    <property type="protein sequence ID" value="DAG04159.1"/>
    <property type="molecule type" value="Genomic_DNA"/>
</dbReference>
<reference evidence="1" key="1">
    <citation type="journal article" date="2021" name="Proc. Natl. Acad. Sci. U.S.A.">
        <title>A Catalog of Tens of Thousands of Viruses from Human Metagenomes Reveals Hidden Associations with Chronic Diseases.</title>
        <authorList>
            <person name="Tisza M.J."/>
            <person name="Buck C.B."/>
        </authorList>
    </citation>
    <scope>NUCLEOTIDE SEQUENCE</scope>
    <source>
        <strain evidence="1">CtDxv33</strain>
    </source>
</reference>
<organism evidence="1">
    <name type="scientific">Siphoviridae sp. ctDxv33</name>
    <dbReference type="NCBI Taxonomy" id="2825392"/>
    <lineage>
        <taxon>Viruses</taxon>
        <taxon>Duplodnaviria</taxon>
        <taxon>Heunggongvirae</taxon>
        <taxon>Uroviricota</taxon>
        <taxon>Caudoviricetes</taxon>
    </lineage>
</organism>
<dbReference type="InterPro" id="IPR044000">
    <property type="entry name" value="Phage_tube_2"/>
</dbReference>
<proteinExistence type="predicted"/>
<protein>
    <submittedName>
        <fullName evidence="1">Tail tube protein</fullName>
    </submittedName>
</protein>
<sequence>MATQQARGYKSAMTMDYEASFGVAPGTKKGVVLPMNSNDLSKAQTLIESDTITNTRNDTQPALGRVSVDGDIEMPADYMSSGYMFKALFGDPKTTGTAPNKTHVFTVKDTQPSIIVEKAFPDLNKYVRYKGVKINTFSVDYGQDNEMTFKFNVMGASREQDGTAYDSAAKAAKLLRIAQNHAYVKIDGTESRIVKEGSLEISANLDGDQYVVGGGGLRGDIPEGLMKVSGSLKALFTSTEWMDKADTGAAVAMEIGFKLDANTSLVFAIPSVQFEPFDAQISGPAGVVVDVKWRAFSADGASIVTVTLKNQQEAY</sequence>